<sequence>MPLEDKSLLFVNGV</sequence>
<accession>A0A0K2TEN1</accession>
<dbReference type="EMBL" id="HACA01007117">
    <property type="protein sequence ID" value="CDW24478.1"/>
    <property type="molecule type" value="Transcribed_RNA"/>
</dbReference>
<reference evidence="1" key="1">
    <citation type="submission" date="2014-05" db="EMBL/GenBank/DDBJ databases">
        <authorList>
            <person name="Chronopoulou M."/>
        </authorList>
    </citation>
    <scope>NUCLEOTIDE SEQUENCE</scope>
    <source>
        <tissue evidence="1">Whole organism</tissue>
    </source>
</reference>
<protein>
    <submittedName>
        <fullName evidence="1">Uncharacterized protein</fullName>
    </submittedName>
</protein>
<evidence type="ECO:0000313" key="1">
    <source>
        <dbReference type="EMBL" id="CDW24478.1"/>
    </source>
</evidence>
<proteinExistence type="predicted"/>
<name>A0A0K2TEN1_LEPSM</name>
<organism evidence="1">
    <name type="scientific">Lepeophtheirus salmonis</name>
    <name type="common">Salmon louse</name>
    <name type="synonym">Caligus salmonis</name>
    <dbReference type="NCBI Taxonomy" id="72036"/>
    <lineage>
        <taxon>Eukaryota</taxon>
        <taxon>Metazoa</taxon>
        <taxon>Ecdysozoa</taxon>
        <taxon>Arthropoda</taxon>
        <taxon>Crustacea</taxon>
        <taxon>Multicrustacea</taxon>
        <taxon>Hexanauplia</taxon>
        <taxon>Copepoda</taxon>
        <taxon>Siphonostomatoida</taxon>
        <taxon>Caligidae</taxon>
        <taxon>Lepeophtheirus</taxon>
    </lineage>
</organism>